<organism evidence="5 6">
    <name type="scientific">Thermomonospora curvata (strain ATCC 19995 / DSM 43183 / JCM 3096 / KCTC 9072 / NBRC 15933 / NCIMB 10081 / Henssen B9)</name>
    <dbReference type="NCBI Taxonomy" id="471852"/>
    <lineage>
        <taxon>Bacteria</taxon>
        <taxon>Bacillati</taxon>
        <taxon>Actinomycetota</taxon>
        <taxon>Actinomycetes</taxon>
        <taxon>Streptosporangiales</taxon>
        <taxon>Thermomonosporaceae</taxon>
        <taxon>Thermomonospora</taxon>
    </lineage>
</organism>
<dbReference type="KEGG" id="tcu:Tcur_0513"/>
<name>D1A3I5_THECD</name>
<evidence type="ECO:0000313" key="5">
    <source>
        <dbReference type="EMBL" id="ACY96110.1"/>
    </source>
</evidence>
<dbReference type="NCBIfam" id="TIGR00996">
    <property type="entry name" value="Mtu_fam_mce"/>
    <property type="match status" value="1"/>
</dbReference>
<dbReference type="InterPro" id="IPR005693">
    <property type="entry name" value="Mce"/>
</dbReference>
<dbReference type="InterPro" id="IPR024516">
    <property type="entry name" value="Mce_C"/>
</dbReference>
<protein>
    <submittedName>
        <fullName evidence="5">Virulence factor Mce family protein</fullName>
    </submittedName>
</protein>
<keyword evidence="2" id="KW-0812">Transmembrane</keyword>
<evidence type="ECO:0000256" key="1">
    <source>
        <dbReference type="SAM" id="MobiDB-lite"/>
    </source>
</evidence>
<reference evidence="5 6" key="1">
    <citation type="journal article" date="2011" name="Stand. Genomic Sci.">
        <title>Complete genome sequence of Thermomonospora curvata type strain (B9).</title>
        <authorList>
            <person name="Chertkov O."/>
            <person name="Sikorski J."/>
            <person name="Nolan M."/>
            <person name="Lapidus A."/>
            <person name="Lucas S."/>
            <person name="Del Rio T.G."/>
            <person name="Tice H."/>
            <person name="Cheng J.F."/>
            <person name="Goodwin L."/>
            <person name="Pitluck S."/>
            <person name="Liolios K."/>
            <person name="Ivanova N."/>
            <person name="Mavromatis K."/>
            <person name="Mikhailova N."/>
            <person name="Ovchinnikova G."/>
            <person name="Pati A."/>
            <person name="Chen A."/>
            <person name="Palaniappan K."/>
            <person name="Djao O.D."/>
            <person name="Land M."/>
            <person name="Hauser L."/>
            <person name="Chang Y.J."/>
            <person name="Jeffries C.D."/>
            <person name="Brettin T."/>
            <person name="Han C."/>
            <person name="Detter J.C."/>
            <person name="Rohde M."/>
            <person name="Goker M."/>
            <person name="Woyke T."/>
            <person name="Bristow J."/>
            <person name="Eisen J.A."/>
            <person name="Markowitz V."/>
            <person name="Hugenholtz P."/>
            <person name="Klenk H.P."/>
            <person name="Kyrpides N.C."/>
        </authorList>
    </citation>
    <scope>NUCLEOTIDE SEQUENCE [LARGE SCALE GENOMIC DNA]</scope>
    <source>
        <strain evidence="6">ATCC 19995 / DSM 43183 / JCM 3096 / KCTC 9072 / NBRC 15933 / NCIMB 10081 / Henssen B9</strain>
    </source>
</reference>
<keyword evidence="2" id="KW-1133">Transmembrane helix</keyword>
<dbReference type="eggNOG" id="COG1463">
    <property type="taxonomic scope" value="Bacteria"/>
</dbReference>
<dbReference type="HOGENOM" id="CLU_047709_0_0_11"/>
<feature type="domain" description="Mammalian cell entry C-terminal" evidence="4">
    <location>
        <begin position="120"/>
        <end position="271"/>
    </location>
</feature>
<feature type="domain" description="Mce/MlaD" evidence="3">
    <location>
        <begin position="38"/>
        <end position="112"/>
    </location>
</feature>
<feature type="transmembrane region" description="Helical" evidence="2">
    <location>
        <begin position="402"/>
        <end position="420"/>
    </location>
</feature>
<dbReference type="AlphaFoldDB" id="D1A3I5"/>
<feature type="region of interest" description="Disordered" evidence="1">
    <location>
        <begin position="331"/>
        <end position="374"/>
    </location>
</feature>
<evidence type="ECO:0000313" key="6">
    <source>
        <dbReference type="Proteomes" id="UP000001918"/>
    </source>
</evidence>
<gene>
    <name evidence="5" type="ordered locus">Tcur_0513</name>
</gene>
<feature type="region of interest" description="Disordered" evidence="1">
    <location>
        <begin position="107"/>
        <end position="126"/>
    </location>
</feature>
<evidence type="ECO:0000256" key="2">
    <source>
        <dbReference type="SAM" id="Phobius"/>
    </source>
</evidence>
<sequence length="430" mass="45434">MNHQRRIVINLVFFAALGVVLAIWAVTSIIDIDALRRPVPVTAEFDSSPGLSPDLEVTHLGVRVGKIGEVRLKPGSVHVRIDLDRDARVPSTVGARVMRKSAIGEPHIELTAPPPSSAEPRPLRAGDHIPLSRTTGTADYQKLFGTLGDTLKAVDPRDAQTLVHELATGLEGRQDSLRDAIADTHRLTGALAGEAGTLDALSAQVTRLTGTLAGRRSQIASGVHDLALVSTQIRRSRRDLETVLDEGPDFLTQVHRLLEEARPGLGCLLTAAGAPSEPLFTPANEAKIHHVLTMVPTLRALVSDITVVESGARWARIMPVLTIAGPDQAAEFAKPRPKPKAKPLNVCPATPGASSRQAGAFAAGGKAGTAGGSLSEQGATALRKTAGEQGAEPSPPARTAHLLPPLVAALILIMVAARFLRTVIRRRPGR</sequence>
<keyword evidence="2" id="KW-0472">Membrane</keyword>
<keyword evidence="6" id="KW-1185">Reference proteome</keyword>
<dbReference type="STRING" id="471852.Tcur_0513"/>
<dbReference type="InterPro" id="IPR003399">
    <property type="entry name" value="Mce/MlaD"/>
</dbReference>
<proteinExistence type="predicted"/>
<dbReference type="OrthoDB" id="4371474at2"/>
<dbReference type="GO" id="GO:0005576">
    <property type="term" value="C:extracellular region"/>
    <property type="evidence" value="ECO:0007669"/>
    <property type="project" value="TreeGrafter"/>
</dbReference>
<feature type="transmembrane region" description="Helical" evidence="2">
    <location>
        <begin position="7"/>
        <end position="30"/>
    </location>
</feature>
<dbReference type="Proteomes" id="UP000001918">
    <property type="component" value="Chromosome"/>
</dbReference>
<dbReference type="RefSeq" id="WP_012850894.1">
    <property type="nucleotide sequence ID" value="NC_013510.1"/>
</dbReference>
<evidence type="ECO:0000259" key="3">
    <source>
        <dbReference type="Pfam" id="PF02470"/>
    </source>
</evidence>
<accession>D1A3I5</accession>
<dbReference type="PANTHER" id="PTHR33371">
    <property type="entry name" value="INTERMEMBRANE PHOSPHOLIPID TRANSPORT SYSTEM BINDING PROTEIN MLAD-RELATED"/>
    <property type="match status" value="1"/>
</dbReference>
<dbReference type="InterPro" id="IPR052336">
    <property type="entry name" value="MlaD_Phospholipid_Transporter"/>
</dbReference>
<dbReference type="Pfam" id="PF11887">
    <property type="entry name" value="Mce4_CUP1"/>
    <property type="match status" value="1"/>
</dbReference>
<evidence type="ECO:0000259" key="4">
    <source>
        <dbReference type="Pfam" id="PF11887"/>
    </source>
</evidence>
<dbReference type="Pfam" id="PF02470">
    <property type="entry name" value="MlaD"/>
    <property type="match status" value="1"/>
</dbReference>
<dbReference type="PANTHER" id="PTHR33371:SF16">
    <property type="entry name" value="MCE-FAMILY PROTEIN MCE3F"/>
    <property type="match status" value="1"/>
</dbReference>
<dbReference type="EMBL" id="CP001738">
    <property type="protein sequence ID" value="ACY96110.1"/>
    <property type="molecule type" value="Genomic_DNA"/>
</dbReference>